<dbReference type="EMBL" id="JACRTD010000011">
    <property type="protein sequence ID" value="MBC8586432.1"/>
    <property type="molecule type" value="Genomic_DNA"/>
</dbReference>
<dbReference type="Gene3D" id="3.20.20.70">
    <property type="entry name" value="Aldolase class I"/>
    <property type="match status" value="1"/>
</dbReference>
<dbReference type="InterPro" id="IPR031337">
    <property type="entry name" value="KDPG/KHG_AS_1"/>
</dbReference>
<evidence type="ECO:0000256" key="3">
    <source>
        <dbReference type="ARBA" id="ARBA00006906"/>
    </source>
</evidence>
<proteinExistence type="inferred from homology"/>
<evidence type="ECO:0000256" key="6">
    <source>
        <dbReference type="ARBA" id="ARBA00023239"/>
    </source>
</evidence>
<dbReference type="InterPro" id="IPR013785">
    <property type="entry name" value="Aldolase_TIM"/>
</dbReference>
<accession>A0A926ETQ3</accession>
<keyword evidence="7" id="KW-0704">Schiff base</keyword>
<comment type="caution">
    <text evidence="9">The sequence shown here is derived from an EMBL/GenBank/DDBJ whole genome shotgun (WGS) entry which is preliminary data.</text>
</comment>
<gene>
    <name evidence="9" type="ORF">H8705_12655</name>
</gene>
<evidence type="ECO:0000313" key="10">
    <source>
        <dbReference type="Proteomes" id="UP000623678"/>
    </source>
</evidence>
<evidence type="ECO:0000256" key="2">
    <source>
        <dbReference type="ARBA" id="ARBA00004736"/>
    </source>
</evidence>
<keyword evidence="6" id="KW-0456">Lyase</keyword>
<dbReference type="GO" id="GO:0008675">
    <property type="term" value="F:2-dehydro-3-deoxy-phosphogluconate aldolase activity"/>
    <property type="evidence" value="ECO:0007669"/>
    <property type="project" value="UniProtKB-EC"/>
</dbReference>
<evidence type="ECO:0000256" key="1">
    <source>
        <dbReference type="ARBA" id="ARBA00000654"/>
    </source>
</evidence>
<keyword evidence="10" id="KW-1185">Reference proteome</keyword>
<dbReference type="NCBIfam" id="NF004325">
    <property type="entry name" value="PRK05718.1"/>
    <property type="match status" value="1"/>
</dbReference>
<dbReference type="PANTHER" id="PTHR30246:SF1">
    <property type="entry name" value="2-DEHYDRO-3-DEOXY-6-PHOSPHOGALACTONATE ALDOLASE-RELATED"/>
    <property type="match status" value="1"/>
</dbReference>
<dbReference type="InterPro" id="IPR000887">
    <property type="entry name" value="Aldlse_KDPG_KHG"/>
</dbReference>
<dbReference type="Pfam" id="PF01081">
    <property type="entry name" value="Aldolase"/>
    <property type="match status" value="1"/>
</dbReference>
<dbReference type="AlphaFoldDB" id="A0A926ETQ3"/>
<evidence type="ECO:0000256" key="7">
    <source>
        <dbReference type="ARBA" id="ARBA00023270"/>
    </source>
</evidence>
<dbReference type="Proteomes" id="UP000623678">
    <property type="component" value="Unassembled WGS sequence"/>
</dbReference>
<dbReference type="SUPFAM" id="SSF51569">
    <property type="entry name" value="Aldolase"/>
    <property type="match status" value="1"/>
</dbReference>
<reference evidence="9" key="1">
    <citation type="submission" date="2020-08" db="EMBL/GenBank/DDBJ databases">
        <title>Genome public.</title>
        <authorList>
            <person name="Liu C."/>
            <person name="Sun Q."/>
        </authorList>
    </citation>
    <scope>NUCLEOTIDE SEQUENCE</scope>
    <source>
        <strain evidence="9">NSJ-64</strain>
    </source>
</reference>
<dbReference type="PROSITE" id="PS00160">
    <property type="entry name" value="ALDOLASE_KDPG_KHG_2"/>
    <property type="match status" value="1"/>
</dbReference>
<dbReference type="NCBIfam" id="TIGR01182">
    <property type="entry name" value="eda"/>
    <property type="match status" value="1"/>
</dbReference>
<sequence>MNDVLKQLSKIGIVPVIKIDDVDKAIPLAKALCNGGLPCAEITFRTAQGEEAIRRVAKELPEMLVGAGTVLTVDQVDRAVAAGAKFIVSPGLNPKVVKHCIDIGIPVAPGCSSPSDIEAALEMGLTTVKFFPAEQLGGVNFIKALAGPYVNVTFMPTGGVNASNLLDYLSFNKILCCGGTWMVKADLINEGKFDEIERLTRQAVQSMLGFELMHVGINGKNEDEAVKIAKMFETMFGFEHKVGNSSVFAAKCIEVMKTPYVGDNGHIAIGTNFIERAVAYFERNGFAFDMDTAKYDAKGNMIAVYFKDQIGGFGVHLVQKK</sequence>
<comment type="subunit">
    <text evidence="4">Homotrimer.</text>
</comment>
<dbReference type="CDD" id="cd00452">
    <property type="entry name" value="KDPG_aldolase"/>
    <property type="match status" value="1"/>
</dbReference>
<evidence type="ECO:0000256" key="5">
    <source>
        <dbReference type="ARBA" id="ARBA00013063"/>
    </source>
</evidence>
<comment type="pathway">
    <text evidence="2">Carbohydrate acid metabolism; 2-dehydro-3-deoxy-D-gluconate degradation; D-glyceraldehyde 3-phosphate and pyruvate from 2-dehydro-3-deoxy-D-gluconate: step 2/2.</text>
</comment>
<evidence type="ECO:0000313" key="9">
    <source>
        <dbReference type="EMBL" id="MBC8586432.1"/>
    </source>
</evidence>
<dbReference type="PANTHER" id="PTHR30246">
    <property type="entry name" value="2-KETO-3-DEOXY-6-PHOSPHOGLUCONATE ALDOLASE"/>
    <property type="match status" value="1"/>
</dbReference>
<dbReference type="EC" id="4.1.2.14" evidence="5"/>
<dbReference type="RefSeq" id="WP_262396152.1">
    <property type="nucleotide sequence ID" value="NZ_JACRTD010000011.1"/>
</dbReference>
<comment type="similarity">
    <text evidence="3">Belongs to the KHG/KDPG aldolase family.</text>
</comment>
<dbReference type="PROSITE" id="PS00159">
    <property type="entry name" value="ALDOLASE_KDPG_KHG_1"/>
    <property type="match status" value="1"/>
</dbReference>
<dbReference type="InterPro" id="IPR031338">
    <property type="entry name" value="KDPG/KHG_AS_2"/>
</dbReference>
<comment type="catalytic activity">
    <reaction evidence="1">
        <text>2-dehydro-3-deoxy-6-phospho-D-gluconate = D-glyceraldehyde 3-phosphate + pyruvate</text>
        <dbReference type="Rhea" id="RHEA:17089"/>
        <dbReference type="ChEBI" id="CHEBI:15361"/>
        <dbReference type="ChEBI" id="CHEBI:57569"/>
        <dbReference type="ChEBI" id="CHEBI:59776"/>
        <dbReference type="EC" id="4.1.2.14"/>
    </reaction>
</comment>
<keyword evidence="8" id="KW-0119">Carbohydrate metabolism</keyword>
<name>A0A926ETQ3_9FIRM</name>
<evidence type="ECO:0000256" key="4">
    <source>
        <dbReference type="ARBA" id="ARBA00011233"/>
    </source>
</evidence>
<protein>
    <recommendedName>
        <fullName evidence="5">2-dehydro-3-deoxy-phosphogluconate aldolase</fullName>
        <ecNumber evidence="5">4.1.2.14</ecNumber>
    </recommendedName>
</protein>
<organism evidence="9 10">
    <name type="scientific">Youxingia wuxianensis</name>
    <dbReference type="NCBI Taxonomy" id="2763678"/>
    <lineage>
        <taxon>Bacteria</taxon>
        <taxon>Bacillati</taxon>
        <taxon>Bacillota</taxon>
        <taxon>Clostridia</taxon>
        <taxon>Eubacteriales</taxon>
        <taxon>Oscillospiraceae</taxon>
        <taxon>Youxingia</taxon>
    </lineage>
</organism>
<evidence type="ECO:0000256" key="8">
    <source>
        <dbReference type="ARBA" id="ARBA00023277"/>
    </source>
</evidence>